<dbReference type="CDD" id="cd12965">
    <property type="entry name" value="CBM-Eb_CBM-Fb"/>
    <property type="match status" value="1"/>
</dbReference>
<comment type="caution">
    <text evidence="4">The sequence shown here is derived from an EMBL/GenBank/DDBJ whole genome shotgun (WGS) entry which is preliminary data.</text>
</comment>
<dbReference type="Gene3D" id="2.60.40.3620">
    <property type="match status" value="1"/>
</dbReference>
<dbReference type="CDD" id="cd12966">
    <property type="entry name" value="CBM-Ec_CBM-Fc"/>
    <property type="match status" value="1"/>
</dbReference>
<dbReference type="OrthoDB" id="1100554at2"/>
<gene>
    <name evidence="4" type="ORF">DXA68_01415</name>
</gene>
<proteinExistence type="predicted"/>
<evidence type="ECO:0000256" key="1">
    <source>
        <dbReference type="SAM" id="SignalP"/>
    </source>
</evidence>
<protein>
    <submittedName>
        <fullName evidence="4">SusF/SusE family outer membrane protein</fullName>
    </submittedName>
</protein>
<dbReference type="InterPro" id="IPR025970">
    <property type="entry name" value="SusE"/>
</dbReference>
<feature type="signal peptide" evidence="1">
    <location>
        <begin position="1"/>
        <end position="20"/>
    </location>
</feature>
<evidence type="ECO:0000259" key="2">
    <source>
        <dbReference type="Pfam" id="PF14292"/>
    </source>
</evidence>
<feature type="chain" id="PRO_5019460283" evidence="1">
    <location>
        <begin position="21"/>
        <end position="388"/>
    </location>
</feature>
<sequence>MKKIFNIILASIFALPLFTACETDNDSNPILHEPDTFTLNTPAYAANNVYDLKNAKTVELTCSQPDYGFPAPTTYTVQVSLSAEFQEATDDVKANYIELGSVFTSAKLHVDASELNATLLELWAAANDENTAFPTDPISVYVRLKATITDSGRGVCLSNVIELPKVLGSADASSLAPPKTMFIIGSMIEDWGVWKPMTMVSGLDGQFWTMVYFDANSEFKFGTKEKEYIGMTDSRLTITDKANAGIEGDDNIKVTTAGWYIVYIKAAVKGDDYVFTMTFYPGEVYLFGVTNGGVWAYDDGWKFTAPDAKDGNFVSPAMVASGEVRMCVKTEVDWWRTEFTLYDGNIFYRENIAVNDSWGADVGAGYSIQGSAGKIMQLNFTAGTGEMK</sequence>
<dbReference type="Pfam" id="PF16411">
    <property type="entry name" value="SusF_SusE"/>
    <property type="match status" value="2"/>
</dbReference>
<accession>A0A413HCD1</accession>
<keyword evidence="1" id="KW-0732">Signal</keyword>
<feature type="domain" description="Outer membrane protein SusF/SusE-like C-terminal" evidence="3">
    <location>
        <begin position="283"/>
        <end position="386"/>
    </location>
</feature>
<evidence type="ECO:0000313" key="4">
    <source>
        <dbReference type="EMBL" id="RGX81296.1"/>
    </source>
</evidence>
<dbReference type="Proteomes" id="UP000286075">
    <property type="component" value="Unassembled WGS sequence"/>
</dbReference>
<dbReference type="Pfam" id="PF14292">
    <property type="entry name" value="SusE"/>
    <property type="match status" value="1"/>
</dbReference>
<dbReference type="PROSITE" id="PS51257">
    <property type="entry name" value="PROKAR_LIPOPROTEIN"/>
    <property type="match status" value="1"/>
</dbReference>
<dbReference type="EMBL" id="QSCF01000001">
    <property type="protein sequence ID" value="RGX81296.1"/>
    <property type="molecule type" value="Genomic_DNA"/>
</dbReference>
<name>A0A413HCD1_9BACE</name>
<dbReference type="InterPro" id="IPR032187">
    <property type="entry name" value="SusF/SusE-like_C"/>
</dbReference>
<dbReference type="Gene3D" id="2.60.40.3610">
    <property type="match status" value="1"/>
</dbReference>
<feature type="domain" description="Outer membrane protein SusF/SusE-like C-terminal" evidence="3">
    <location>
        <begin position="181"/>
        <end position="266"/>
    </location>
</feature>
<dbReference type="AlphaFoldDB" id="A0A413HCD1"/>
<feature type="domain" description="SusE outer membrane protein" evidence="2">
    <location>
        <begin position="25"/>
        <end position="144"/>
    </location>
</feature>
<evidence type="ECO:0000313" key="5">
    <source>
        <dbReference type="Proteomes" id="UP000286075"/>
    </source>
</evidence>
<dbReference type="GO" id="GO:0019867">
    <property type="term" value="C:outer membrane"/>
    <property type="evidence" value="ECO:0007669"/>
    <property type="project" value="InterPro"/>
</dbReference>
<organism evidence="4 5">
    <name type="scientific">Bacteroides stercorirosoris</name>
    <dbReference type="NCBI Taxonomy" id="871324"/>
    <lineage>
        <taxon>Bacteria</taxon>
        <taxon>Pseudomonadati</taxon>
        <taxon>Bacteroidota</taxon>
        <taxon>Bacteroidia</taxon>
        <taxon>Bacteroidales</taxon>
        <taxon>Bacteroidaceae</taxon>
        <taxon>Bacteroides</taxon>
    </lineage>
</organism>
<dbReference type="RefSeq" id="WP_117986382.1">
    <property type="nucleotide sequence ID" value="NZ_CABMFG010000001.1"/>
</dbReference>
<evidence type="ECO:0000259" key="3">
    <source>
        <dbReference type="Pfam" id="PF16411"/>
    </source>
</evidence>
<dbReference type="GO" id="GO:2001070">
    <property type="term" value="F:starch binding"/>
    <property type="evidence" value="ECO:0007669"/>
    <property type="project" value="InterPro"/>
</dbReference>
<reference evidence="4 5" key="1">
    <citation type="submission" date="2018-08" db="EMBL/GenBank/DDBJ databases">
        <title>A genome reference for cultivated species of the human gut microbiota.</title>
        <authorList>
            <person name="Zou Y."/>
            <person name="Xue W."/>
            <person name="Luo G."/>
        </authorList>
    </citation>
    <scope>NUCLEOTIDE SEQUENCE [LARGE SCALE GENOMIC DNA]</scope>
    <source>
        <strain evidence="4 5">OF03-9BH</strain>
    </source>
</reference>